<proteinExistence type="predicted"/>
<reference evidence="1" key="2">
    <citation type="submission" date="2015-07" db="EMBL/GenBank/DDBJ databases">
        <authorList>
            <person name="Noorani M."/>
        </authorList>
    </citation>
    <scope>NUCLEOTIDE SEQUENCE</scope>
    <source>
        <strain evidence="1">Yugu1</strain>
    </source>
</reference>
<dbReference type="AlphaFoldDB" id="A0A368RJR6"/>
<gene>
    <name evidence="1" type="ORF">SETIT_6G094600v2</name>
</gene>
<evidence type="ECO:0000313" key="1">
    <source>
        <dbReference type="EMBL" id="RCV30437.1"/>
    </source>
</evidence>
<accession>A0A368RJR6</accession>
<sequence>MMTLPADAFDSNSNYHTPFPQGDALRVFRHTNKTFACSVCPAKRQRWVIMNEVKDHVLGMATFMPLTGENKKKWSRHLIMARNEGLME</sequence>
<name>A0A368RJR6_SETIT</name>
<protein>
    <submittedName>
        <fullName evidence="1">Uncharacterized protein</fullName>
    </submittedName>
</protein>
<dbReference type="EMBL" id="CM003533">
    <property type="protein sequence ID" value="RCV30437.1"/>
    <property type="molecule type" value="Genomic_DNA"/>
</dbReference>
<dbReference type="OrthoDB" id="720509at2759"/>
<reference evidence="1" key="1">
    <citation type="journal article" date="2012" name="Nat. Biotechnol.">
        <title>Reference genome sequence of the model plant Setaria.</title>
        <authorList>
            <person name="Bennetzen J.L."/>
            <person name="Schmutz J."/>
            <person name="Wang H."/>
            <person name="Percifield R."/>
            <person name="Hawkins J."/>
            <person name="Pontaroli A.C."/>
            <person name="Estep M."/>
            <person name="Feng L."/>
            <person name="Vaughn J.N."/>
            <person name="Grimwood J."/>
            <person name="Jenkins J."/>
            <person name="Barry K."/>
            <person name="Lindquist E."/>
            <person name="Hellsten U."/>
            <person name="Deshpande S."/>
            <person name="Wang X."/>
            <person name="Wu X."/>
            <person name="Mitros T."/>
            <person name="Triplett J."/>
            <person name="Yang X."/>
            <person name="Ye C.Y."/>
            <person name="Mauro-Herrera M."/>
            <person name="Wang L."/>
            <person name="Li P."/>
            <person name="Sharma M."/>
            <person name="Sharma R."/>
            <person name="Ronald P.C."/>
            <person name="Panaud O."/>
            <person name="Kellogg E.A."/>
            <person name="Brutnell T.P."/>
            <person name="Doust A.N."/>
            <person name="Tuskan G.A."/>
            <person name="Rokhsar D."/>
            <person name="Devos K.M."/>
        </authorList>
    </citation>
    <scope>NUCLEOTIDE SEQUENCE [LARGE SCALE GENOMIC DNA]</scope>
    <source>
        <strain evidence="1">Yugu1</strain>
    </source>
</reference>
<organism evidence="1">
    <name type="scientific">Setaria italica</name>
    <name type="common">Foxtail millet</name>
    <name type="synonym">Panicum italicum</name>
    <dbReference type="NCBI Taxonomy" id="4555"/>
    <lineage>
        <taxon>Eukaryota</taxon>
        <taxon>Viridiplantae</taxon>
        <taxon>Streptophyta</taxon>
        <taxon>Embryophyta</taxon>
        <taxon>Tracheophyta</taxon>
        <taxon>Spermatophyta</taxon>
        <taxon>Magnoliopsida</taxon>
        <taxon>Liliopsida</taxon>
        <taxon>Poales</taxon>
        <taxon>Poaceae</taxon>
        <taxon>PACMAD clade</taxon>
        <taxon>Panicoideae</taxon>
        <taxon>Panicodae</taxon>
        <taxon>Paniceae</taxon>
        <taxon>Cenchrinae</taxon>
        <taxon>Setaria</taxon>
    </lineage>
</organism>